<keyword evidence="2" id="KW-0695">RNA-directed DNA polymerase</keyword>
<evidence type="ECO:0000256" key="1">
    <source>
        <dbReference type="SAM" id="MobiDB-lite"/>
    </source>
</evidence>
<dbReference type="PANTHER" id="PTHR33395">
    <property type="entry name" value="TRANSCRIPTASE, PUTATIVE-RELATED-RELATED"/>
    <property type="match status" value="1"/>
</dbReference>
<keyword evidence="2" id="KW-0548">Nucleotidyltransferase</keyword>
<accession>A0A3M7PZ36</accession>
<dbReference type="GO" id="GO:0007508">
    <property type="term" value="P:larval heart development"/>
    <property type="evidence" value="ECO:0007669"/>
    <property type="project" value="TreeGrafter"/>
</dbReference>
<feature type="non-terminal residue" evidence="2">
    <location>
        <position position="1"/>
    </location>
</feature>
<evidence type="ECO:0000313" key="2">
    <source>
        <dbReference type="EMBL" id="RNA04466.1"/>
    </source>
</evidence>
<protein>
    <submittedName>
        <fullName evidence="2">RNA-directed DNA polymerase from mobile element jockey-like</fullName>
    </submittedName>
</protein>
<keyword evidence="3" id="KW-1185">Reference proteome</keyword>
<keyword evidence="2" id="KW-0808">Transferase</keyword>
<gene>
    <name evidence="2" type="ORF">BpHYR1_049740</name>
</gene>
<evidence type="ECO:0000313" key="3">
    <source>
        <dbReference type="Proteomes" id="UP000276133"/>
    </source>
</evidence>
<feature type="non-terminal residue" evidence="2">
    <location>
        <position position="392"/>
    </location>
</feature>
<dbReference type="AlphaFoldDB" id="A0A3M7PZ36"/>
<dbReference type="GO" id="GO:0031012">
    <property type="term" value="C:extracellular matrix"/>
    <property type="evidence" value="ECO:0007669"/>
    <property type="project" value="TreeGrafter"/>
</dbReference>
<dbReference type="PANTHER" id="PTHR33395:SF22">
    <property type="entry name" value="REVERSE TRANSCRIPTASE DOMAIN-CONTAINING PROTEIN"/>
    <property type="match status" value="1"/>
</dbReference>
<reference evidence="2 3" key="1">
    <citation type="journal article" date="2018" name="Sci. Rep.">
        <title>Genomic signatures of local adaptation to the degree of environmental predictability in rotifers.</title>
        <authorList>
            <person name="Franch-Gras L."/>
            <person name="Hahn C."/>
            <person name="Garcia-Roger E.M."/>
            <person name="Carmona M.J."/>
            <person name="Serra M."/>
            <person name="Gomez A."/>
        </authorList>
    </citation>
    <scope>NUCLEOTIDE SEQUENCE [LARGE SCALE GENOMIC DNA]</scope>
    <source>
        <strain evidence="2">HYR1</strain>
    </source>
</reference>
<sequence>DHHRQKIENNVKKEGFESPDGTFDTPYQYGDHNRRKIENNLKREGSESPDGTYDTPYQFGDHHRQKIEKNSHREVYEFLDGNNILDLVITSDPARVFRVALGPLLGFTEKDGLHATLSWNYELRTAISTPSEFSRPVLNRGNYELFSTLVNASIIALDKDVNVAYDEFVKTYAAASCMAIPNQVHRARKRANPKWFNANIKQLTKKKFTLHCRIRSAPRNSELRLLYVTVCKQVKTTVRNAIFKFEASIVRACKLQPKLLYNYINSQKQCRDSVKGLLDLDGTFHTDGVKIANILNVQFGSVFIPRQPCLAKPLQPMSCTQQEVDIKVFSPENVRKYILRLNPRKSPGMDSIHPFVVKSCADAFSEVLSVIFTSSYSSCKIPDAWRLAQISP</sequence>
<feature type="compositionally biased region" description="Basic and acidic residues" evidence="1">
    <location>
        <begin position="36"/>
        <end position="46"/>
    </location>
</feature>
<dbReference type="Proteomes" id="UP000276133">
    <property type="component" value="Unassembled WGS sequence"/>
</dbReference>
<feature type="compositionally biased region" description="Basic and acidic residues" evidence="1">
    <location>
        <begin position="1"/>
        <end position="16"/>
    </location>
</feature>
<proteinExistence type="predicted"/>
<name>A0A3M7PZ36_BRAPC</name>
<feature type="region of interest" description="Disordered" evidence="1">
    <location>
        <begin position="1"/>
        <end position="59"/>
    </location>
</feature>
<organism evidence="2 3">
    <name type="scientific">Brachionus plicatilis</name>
    <name type="common">Marine rotifer</name>
    <name type="synonym">Brachionus muelleri</name>
    <dbReference type="NCBI Taxonomy" id="10195"/>
    <lineage>
        <taxon>Eukaryota</taxon>
        <taxon>Metazoa</taxon>
        <taxon>Spiralia</taxon>
        <taxon>Gnathifera</taxon>
        <taxon>Rotifera</taxon>
        <taxon>Eurotatoria</taxon>
        <taxon>Monogononta</taxon>
        <taxon>Pseudotrocha</taxon>
        <taxon>Ploima</taxon>
        <taxon>Brachionidae</taxon>
        <taxon>Brachionus</taxon>
    </lineage>
</organism>
<dbReference type="GO" id="GO:0003964">
    <property type="term" value="F:RNA-directed DNA polymerase activity"/>
    <property type="evidence" value="ECO:0007669"/>
    <property type="project" value="UniProtKB-KW"/>
</dbReference>
<comment type="caution">
    <text evidence="2">The sequence shown here is derived from an EMBL/GenBank/DDBJ whole genome shotgun (WGS) entry which is preliminary data.</text>
</comment>
<dbReference type="EMBL" id="REGN01008099">
    <property type="protein sequence ID" value="RNA04466.1"/>
    <property type="molecule type" value="Genomic_DNA"/>
</dbReference>
<dbReference type="GO" id="GO:0061343">
    <property type="term" value="P:cell adhesion involved in heart morphogenesis"/>
    <property type="evidence" value="ECO:0007669"/>
    <property type="project" value="TreeGrafter"/>
</dbReference>
<dbReference type="OrthoDB" id="443401at2759"/>